<accession>A0A8C3QUY5</accession>
<reference evidence="2" key="2">
    <citation type="submission" date="2025-09" db="UniProtKB">
        <authorList>
            <consortium name="Ensembl"/>
        </authorList>
    </citation>
    <scope>IDENTIFICATION</scope>
</reference>
<evidence type="ECO:0000256" key="1">
    <source>
        <dbReference type="SAM" id="MobiDB-lite"/>
    </source>
</evidence>
<name>A0A8C3QUY5_9PASS</name>
<dbReference type="Proteomes" id="UP000694396">
    <property type="component" value="Unplaced"/>
</dbReference>
<feature type="region of interest" description="Disordered" evidence="1">
    <location>
        <begin position="74"/>
        <end position="102"/>
    </location>
</feature>
<dbReference type="Ensembl" id="ENSCRFT00000012166.1">
    <property type="protein sequence ID" value="ENSCRFP00000011761.1"/>
    <property type="gene ID" value="ENSCRFG00000009120.1"/>
</dbReference>
<keyword evidence="3" id="KW-1185">Reference proteome</keyword>
<sequence>ISPSTSRKVGNLFTRLKISKQQTPPLSSRFVPVIAHPGGRPLSPQEFVFYRPEWPNSLAPFCTAQRPFCGARFQQSARHGRRRVDLQSTEPSKWRPFHGPKP</sequence>
<dbReference type="AlphaFoldDB" id="A0A8C3QUY5"/>
<dbReference type="Pfam" id="PF22581">
    <property type="entry name" value="CIMIP3"/>
    <property type="match status" value="1"/>
</dbReference>
<protein>
    <submittedName>
        <fullName evidence="2">Uncharacterized protein</fullName>
    </submittedName>
</protein>
<evidence type="ECO:0000313" key="3">
    <source>
        <dbReference type="Proteomes" id="UP000694396"/>
    </source>
</evidence>
<dbReference type="PANTHER" id="PTHR35444:SF1">
    <property type="entry name" value="RIKEN CDNA 1700001C19 GENE"/>
    <property type="match status" value="1"/>
</dbReference>
<organism evidence="2 3">
    <name type="scientific">Cyanoderma ruficeps</name>
    <name type="common">rufous-capped babbler</name>
    <dbReference type="NCBI Taxonomy" id="181631"/>
    <lineage>
        <taxon>Eukaryota</taxon>
        <taxon>Metazoa</taxon>
        <taxon>Chordata</taxon>
        <taxon>Craniata</taxon>
        <taxon>Vertebrata</taxon>
        <taxon>Euteleostomi</taxon>
        <taxon>Archelosauria</taxon>
        <taxon>Archosauria</taxon>
        <taxon>Dinosauria</taxon>
        <taxon>Saurischia</taxon>
        <taxon>Theropoda</taxon>
        <taxon>Coelurosauria</taxon>
        <taxon>Aves</taxon>
        <taxon>Neognathae</taxon>
        <taxon>Neoaves</taxon>
        <taxon>Telluraves</taxon>
        <taxon>Australaves</taxon>
        <taxon>Passeriformes</taxon>
        <taxon>Sylvioidea</taxon>
        <taxon>Timaliidae</taxon>
        <taxon>Cyanoderma</taxon>
    </lineage>
</organism>
<proteinExistence type="predicted"/>
<evidence type="ECO:0000313" key="2">
    <source>
        <dbReference type="Ensembl" id="ENSCRFP00000011761.1"/>
    </source>
</evidence>
<reference evidence="2" key="1">
    <citation type="submission" date="2025-08" db="UniProtKB">
        <authorList>
            <consortium name="Ensembl"/>
        </authorList>
    </citation>
    <scope>IDENTIFICATION</scope>
</reference>
<dbReference type="InterPro" id="IPR054446">
    <property type="entry name" value="CIMIP3-like"/>
</dbReference>
<dbReference type="PANTHER" id="PTHR35444">
    <property type="entry name" value="RIKEN CDNA 1700001C19 GENE"/>
    <property type="match status" value="1"/>
</dbReference>